<dbReference type="InterPro" id="IPR052958">
    <property type="entry name" value="IFN-induced_PKR_regulator"/>
</dbReference>
<feature type="domain" description="HAT C-terminal dimerisation" evidence="1">
    <location>
        <begin position="157"/>
        <end position="213"/>
    </location>
</feature>
<dbReference type="EMBL" id="JARBHB010000001">
    <property type="protein sequence ID" value="KAJ8897756.1"/>
    <property type="molecule type" value="Genomic_DNA"/>
</dbReference>
<protein>
    <recommendedName>
        <fullName evidence="1">HAT C-terminal dimerisation domain-containing protein</fullName>
    </recommendedName>
</protein>
<name>A0ABQ9IN42_9NEOP</name>
<comment type="caution">
    <text evidence="2">The sequence shown here is derived from an EMBL/GenBank/DDBJ whole genome shotgun (WGS) entry which is preliminary data.</text>
</comment>
<gene>
    <name evidence="2" type="ORF">PR048_003106</name>
</gene>
<dbReference type="PANTHER" id="PTHR46289">
    <property type="entry name" value="52 KDA REPRESSOR OF THE INHIBITOR OF THE PROTEIN KINASE-LIKE PROTEIN-RELATED"/>
    <property type="match status" value="1"/>
</dbReference>
<evidence type="ECO:0000259" key="1">
    <source>
        <dbReference type="Pfam" id="PF05699"/>
    </source>
</evidence>
<dbReference type="PANTHER" id="PTHR46289:SF14">
    <property type="entry name" value="DUF4371 DOMAIN-CONTAINING PROTEIN"/>
    <property type="match status" value="1"/>
</dbReference>
<evidence type="ECO:0000313" key="3">
    <source>
        <dbReference type="Proteomes" id="UP001159363"/>
    </source>
</evidence>
<accession>A0ABQ9IN42</accession>
<sequence>MQVIRSPEFLLSVVGLNDILGVTISLSRLLQTPILYLKKATDAIEDTTNVLEEKRAKAESIFSGLYYDVLEIAENHQNHPAESCEEYLRRAVYIPLLDNVITDLKDRLSTEDLIGQSATFITLKQKLLWVPKWKRVVKNKEELPDSVLGALENFDIDMYPTIHKLLRILATFPVSVTTAERSFSTLHRLKTWLQANISEERLIGLVLMSVHREIPLDPEAIIFRFAKTKRCQEFVF</sequence>
<dbReference type="Proteomes" id="UP001159363">
    <property type="component" value="Chromosome 1"/>
</dbReference>
<dbReference type="Pfam" id="PF05699">
    <property type="entry name" value="Dimer_Tnp_hAT"/>
    <property type="match status" value="1"/>
</dbReference>
<reference evidence="2 3" key="1">
    <citation type="submission" date="2023-02" db="EMBL/GenBank/DDBJ databases">
        <title>LHISI_Scaffold_Assembly.</title>
        <authorList>
            <person name="Stuart O.P."/>
            <person name="Cleave R."/>
            <person name="Magrath M.J.L."/>
            <person name="Mikheyev A.S."/>
        </authorList>
    </citation>
    <scope>NUCLEOTIDE SEQUENCE [LARGE SCALE GENOMIC DNA]</scope>
    <source>
        <strain evidence="2">Daus_M_001</strain>
        <tissue evidence="2">Leg muscle</tissue>
    </source>
</reference>
<keyword evidence="3" id="KW-1185">Reference proteome</keyword>
<dbReference type="InterPro" id="IPR008906">
    <property type="entry name" value="HATC_C_dom"/>
</dbReference>
<evidence type="ECO:0000313" key="2">
    <source>
        <dbReference type="EMBL" id="KAJ8897756.1"/>
    </source>
</evidence>
<organism evidence="2 3">
    <name type="scientific">Dryococelus australis</name>
    <dbReference type="NCBI Taxonomy" id="614101"/>
    <lineage>
        <taxon>Eukaryota</taxon>
        <taxon>Metazoa</taxon>
        <taxon>Ecdysozoa</taxon>
        <taxon>Arthropoda</taxon>
        <taxon>Hexapoda</taxon>
        <taxon>Insecta</taxon>
        <taxon>Pterygota</taxon>
        <taxon>Neoptera</taxon>
        <taxon>Polyneoptera</taxon>
        <taxon>Phasmatodea</taxon>
        <taxon>Verophasmatodea</taxon>
        <taxon>Anareolatae</taxon>
        <taxon>Phasmatidae</taxon>
        <taxon>Eurycanthinae</taxon>
        <taxon>Dryococelus</taxon>
    </lineage>
</organism>
<proteinExistence type="predicted"/>